<organism evidence="1 2">
    <name type="scientific">Portunus trituberculatus</name>
    <name type="common">Swimming crab</name>
    <name type="synonym">Neptunus trituberculatus</name>
    <dbReference type="NCBI Taxonomy" id="210409"/>
    <lineage>
        <taxon>Eukaryota</taxon>
        <taxon>Metazoa</taxon>
        <taxon>Ecdysozoa</taxon>
        <taxon>Arthropoda</taxon>
        <taxon>Crustacea</taxon>
        <taxon>Multicrustacea</taxon>
        <taxon>Malacostraca</taxon>
        <taxon>Eumalacostraca</taxon>
        <taxon>Eucarida</taxon>
        <taxon>Decapoda</taxon>
        <taxon>Pleocyemata</taxon>
        <taxon>Brachyura</taxon>
        <taxon>Eubrachyura</taxon>
        <taxon>Portunoidea</taxon>
        <taxon>Portunidae</taxon>
        <taxon>Portuninae</taxon>
        <taxon>Portunus</taxon>
    </lineage>
</organism>
<reference evidence="1 2" key="1">
    <citation type="submission" date="2019-05" db="EMBL/GenBank/DDBJ databases">
        <title>Another draft genome of Portunus trituberculatus and its Hox gene families provides insights of decapod evolution.</title>
        <authorList>
            <person name="Jeong J.-H."/>
            <person name="Song I."/>
            <person name="Kim S."/>
            <person name="Choi T."/>
            <person name="Kim D."/>
            <person name="Ryu S."/>
            <person name="Kim W."/>
        </authorList>
    </citation>
    <scope>NUCLEOTIDE SEQUENCE [LARGE SCALE GENOMIC DNA]</scope>
    <source>
        <tissue evidence="1">Muscle</tissue>
    </source>
</reference>
<sequence>MGVCGEGEEGCWRWRKGDKGLVVTVDQSGSDTQALDSFMVMHGPRRTSRINNLPLNCFACESSPYRSAHPRHVRK</sequence>
<accession>A0A5B7HGT4</accession>
<evidence type="ECO:0000313" key="2">
    <source>
        <dbReference type="Proteomes" id="UP000324222"/>
    </source>
</evidence>
<evidence type="ECO:0000313" key="1">
    <source>
        <dbReference type="EMBL" id="MPC67804.1"/>
    </source>
</evidence>
<dbReference type="AlphaFoldDB" id="A0A5B7HGT4"/>
<gene>
    <name evidence="1" type="ORF">E2C01_061990</name>
</gene>
<comment type="caution">
    <text evidence="1">The sequence shown here is derived from an EMBL/GenBank/DDBJ whole genome shotgun (WGS) entry which is preliminary data.</text>
</comment>
<keyword evidence="2" id="KW-1185">Reference proteome</keyword>
<name>A0A5B7HGT4_PORTR</name>
<dbReference type="EMBL" id="VSRR010026791">
    <property type="protein sequence ID" value="MPC67804.1"/>
    <property type="molecule type" value="Genomic_DNA"/>
</dbReference>
<proteinExistence type="predicted"/>
<protein>
    <submittedName>
        <fullName evidence="1">Uncharacterized protein</fullName>
    </submittedName>
</protein>
<dbReference type="Proteomes" id="UP000324222">
    <property type="component" value="Unassembled WGS sequence"/>
</dbReference>